<organism evidence="2">
    <name type="scientific">Treponema denticola H-22</name>
    <dbReference type="NCBI Taxonomy" id="999432"/>
    <lineage>
        <taxon>Bacteria</taxon>
        <taxon>Pseudomonadati</taxon>
        <taxon>Spirochaetota</taxon>
        <taxon>Spirochaetia</taxon>
        <taxon>Spirochaetales</taxon>
        <taxon>Treponemataceae</taxon>
        <taxon>Treponema</taxon>
    </lineage>
</organism>
<dbReference type="PANTHER" id="PTHR43798:SF33">
    <property type="entry name" value="HYDROLASE, PUTATIVE (AFU_ORTHOLOGUE AFUA_2G14860)-RELATED"/>
    <property type="match status" value="1"/>
</dbReference>
<dbReference type="GO" id="GO:0016020">
    <property type="term" value="C:membrane"/>
    <property type="evidence" value="ECO:0007669"/>
    <property type="project" value="TreeGrafter"/>
</dbReference>
<dbReference type="InterPro" id="IPR029058">
    <property type="entry name" value="AB_hydrolase_fold"/>
</dbReference>
<dbReference type="PANTHER" id="PTHR43798">
    <property type="entry name" value="MONOACYLGLYCEROL LIPASE"/>
    <property type="match status" value="1"/>
</dbReference>
<dbReference type="EMBL" id="AGDV01000015">
    <property type="protein sequence ID" value="EMB31982.1"/>
    <property type="molecule type" value="Genomic_DNA"/>
</dbReference>
<evidence type="ECO:0000313" key="2">
    <source>
        <dbReference type="EMBL" id="EMB31982.1"/>
    </source>
</evidence>
<dbReference type="Proteomes" id="UP000011705">
    <property type="component" value="Chromosome"/>
</dbReference>
<feature type="domain" description="AB hydrolase-1" evidence="1">
    <location>
        <begin position="72"/>
        <end position="207"/>
    </location>
</feature>
<dbReference type="HOGENOM" id="CLU_067813_0_0_12"/>
<dbReference type="SUPFAM" id="SSF53474">
    <property type="entry name" value="alpha/beta-Hydrolases"/>
    <property type="match status" value="1"/>
</dbReference>
<dbReference type="InterPro" id="IPR050266">
    <property type="entry name" value="AB_hydrolase_sf"/>
</dbReference>
<sequence>MKIKMLKFIAILFCVLIVLAVFYVLRNLNYDYSGEKFVKNRSLSLGLEEKQFYLKDGSVINYAEGPDNGPDMVLLHGQMVDWKDYRTVLPELVKKFHVFALDYYGHGKSSKNPDLYNIERIGSDIALFIQEKVGSKAIISGHSSGALIVAYIAATYPENVKAIVLEDGPFFATEKGRAENTFSYKTFQNIHNYLTEKPNITYFEHYLKNDPMRTLFNMDGKDNWTKIVAEPAMKRFRKDLTKIPIIWYYPPELGVNTLLQLTANLQDGTGDYDLRFADAFYDFSFFNGIKQEDMLKQISVPTCILHVNPPKNTAPSYYTEEGMLISAMDEKDAKHVKELIRGSILVEGFDSMHNIHEDKPKEFLKKVAEFLDKIEK</sequence>
<comment type="caution">
    <text evidence="2">The sequence shown here is derived from an EMBL/GenBank/DDBJ whole genome shotgun (WGS) entry which is preliminary data.</text>
</comment>
<proteinExistence type="predicted"/>
<gene>
    <name evidence="2" type="ORF">HMPREF9726_01765</name>
</gene>
<reference evidence="2" key="1">
    <citation type="submission" date="2012-01" db="EMBL/GenBank/DDBJ databases">
        <title>The Genome Sequence of Treponema denticola H-22.</title>
        <authorList>
            <consortium name="The Broad Institute Genome Sequencing Platform"/>
            <person name="Earl A."/>
            <person name="Ward D."/>
            <person name="Feldgarden M."/>
            <person name="Gevers D."/>
            <person name="Blanton J.M."/>
            <person name="Fenno C.J."/>
            <person name="Baranova O.V."/>
            <person name="Mathney J."/>
            <person name="Dewhirst F.E."/>
            <person name="Izard J."/>
            <person name="Young S.K."/>
            <person name="Zeng Q."/>
            <person name="Gargeya S."/>
            <person name="Fitzgerald M."/>
            <person name="Haas B."/>
            <person name="Abouelleil A."/>
            <person name="Alvarado L."/>
            <person name="Arachchi H.M."/>
            <person name="Berlin A."/>
            <person name="Chapman S.B."/>
            <person name="Gearin G."/>
            <person name="Goldberg J."/>
            <person name="Griggs A."/>
            <person name="Gujja S."/>
            <person name="Hansen M."/>
            <person name="Heiman D."/>
            <person name="Howarth C."/>
            <person name="Larimer J."/>
            <person name="Lui A."/>
            <person name="MacDonald P.J.P."/>
            <person name="McCowen C."/>
            <person name="Montmayeur A."/>
            <person name="Murphy C."/>
            <person name="Neiman D."/>
            <person name="Pearson M."/>
            <person name="Priest M."/>
            <person name="Roberts A."/>
            <person name="Saif S."/>
            <person name="Shea T."/>
            <person name="Sisk P."/>
            <person name="Stolte C."/>
            <person name="Sykes S."/>
            <person name="Wortman J."/>
            <person name="Nusbaum C."/>
            <person name="Birren B."/>
        </authorList>
    </citation>
    <scope>NUCLEOTIDE SEQUENCE [LARGE SCALE GENOMIC DNA]</scope>
    <source>
        <strain evidence="2">H-22</strain>
    </source>
</reference>
<dbReference type="AlphaFoldDB" id="A0A0E2E327"/>
<protein>
    <recommendedName>
        <fullName evidence="1">AB hydrolase-1 domain-containing protein</fullName>
    </recommendedName>
</protein>
<dbReference type="Gene3D" id="3.40.50.1820">
    <property type="entry name" value="alpha/beta hydrolase"/>
    <property type="match status" value="1"/>
</dbReference>
<name>A0A0E2E327_TREDN</name>
<accession>A0A0E2E327</accession>
<dbReference type="RefSeq" id="WP_002684967.1">
    <property type="nucleotide sequence ID" value="NZ_CM001795.1"/>
</dbReference>
<dbReference type="InterPro" id="IPR000073">
    <property type="entry name" value="AB_hydrolase_1"/>
</dbReference>
<evidence type="ECO:0000259" key="1">
    <source>
        <dbReference type="Pfam" id="PF00561"/>
    </source>
</evidence>
<dbReference type="Pfam" id="PF00561">
    <property type="entry name" value="Abhydrolase_1"/>
    <property type="match status" value="1"/>
</dbReference>
<dbReference type="PATRIC" id="fig|999432.5.peg.1831"/>